<dbReference type="Gene3D" id="2.40.50.100">
    <property type="match status" value="1"/>
</dbReference>
<dbReference type="InterPro" id="IPR058625">
    <property type="entry name" value="MdtA-like_BSH"/>
</dbReference>
<dbReference type="PANTHER" id="PTHR30469">
    <property type="entry name" value="MULTIDRUG RESISTANCE PROTEIN MDTA"/>
    <property type="match status" value="1"/>
</dbReference>
<evidence type="ECO:0000313" key="4">
    <source>
        <dbReference type="Proteomes" id="UP000295701"/>
    </source>
</evidence>
<dbReference type="GO" id="GO:1990281">
    <property type="term" value="C:efflux pump complex"/>
    <property type="evidence" value="ECO:0007669"/>
    <property type="project" value="TreeGrafter"/>
</dbReference>
<keyword evidence="1" id="KW-0175">Coiled coil</keyword>
<proteinExistence type="predicted"/>
<dbReference type="RefSeq" id="WP_133396085.1">
    <property type="nucleotide sequence ID" value="NZ_SNAA01000004.1"/>
</dbReference>
<dbReference type="Pfam" id="PF25917">
    <property type="entry name" value="BSH_RND"/>
    <property type="match status" value="1"/>
</dbReference>
<dbReference type="GO" id="GO:0015562">
    <property type="term" value="F:efflux transmembrane transporter activity"/>
    <property type="evidence" value="ECO:0007669"/>
    <property type="project" value="TreeGrafter"/>
</dbReference>
<dbReference type="Proteomes" id="UP000295701">
    <property type="component" value="Unassembled WGS sequence"/>
</dbReference>
<keyword evidence="4" id="KW-1185">Reference proteome</keyword>
<feature type="coiled-coil region" evidence="1">
    <location>
        <begin position="119"/>
        <end position="153"/>
    </location>
</feature>
<accession>A0A4V3BA57</accession>
<name>A0A4V3BA57_9RHOB</name>
<dbReference type="OrthoDB" id="7626141at2"/>
<dbReference type="EMBL" id="SNAA01000004">
    <property type="protein sequence ID" value="TDL81599.1"/>
    <property type="molecule type" value="Genomic_DNA"/>
</dbReference>
<dbReference type="AlphaFoldDB" id="A0A4V3BA57"/>
<evidence type="ECO:0000256" key="1">
    <source>
        <dbReference type="SAM" id="Coils"/>
    </source>
</evidence>
<gene>
    <name evidence="3" type="ORF">E2L08_05655</name>
</gene>
<dbReference type="SUPFAM" id="SSF111369">
    <property type="entry name" value="HlyD-like secretion proteins"/>
    <property type="match status" value="1"/>
</dbReference>
<dbReference type="PANTHER" id="PTHR30469:SF38">
    <property type="entry name" value="HLYD FAMILY SECRETION PROTEIN"/>
    <property type="match status" value="1"/>
</dbReference>
<sequence>MRFLRRALTGLFLVSLTAGLLALAGGTVRSALEERANREIRPRQAEERVYAANVVPFASGDAVPVLSTFGRIESRRSLQVRAATAGRVVEMGPGVEEGGSVDAGQLLFRIDPVAAERGLAVARTDLADAEAELADARRALDLARDDLETTRAQVDLRDRALARQRDLSERGINAAAAVEEAELALQTARQAVLSRRQALAAAEARIASAETALERRRIALDDARRLLGDTEITARFGGRLADVTATEGGLVSANEQLATLVDPEALEVVFRVSTQEYARLRGEGGPLADTAAEVSLEVGDLAIESPATITREAAAVAEGETGRRLYARLAAPEGFRPGDFVRVRVAEPELAEVAWLPAAAVDSAGGVLVLGADDRLELATVELLRRQGDTVLVRAPDLDGREVVAERSPLLGAGIKVRPLRPEDRAARTAAPPAEDLVELSAERRASLIARVEGDDAMAEDDKARMLTQLRAERVPAGVVARIEGSG</sequence>
<organism evidence="3 4">
    <name type="scientific">Palleronia sediminis</name>
    <dbReference type="NCBI Taxonomy" id="2547833"/>
    <lineage>
        <taxon>Bacteria</taxon>
        <taxon>Pseudomonadati</taxon>
        <taxon>Pseudomonadota</taxon>
        <taxon>Alphaproteobacteria</taxon>
        <taxon>Rhodobacterales</taxon>
        <taxon>Roseobacteraceae</taxon>
        <taxon>Palleronia</taxon>
    </lineage>
</organism>
<feature type="domain" description="Multidrug resistance protein MdtA-like barrel-sandwich hybrid" evidence="2">
    <location>
        <begin position="78"/>
        <end position="261"/>
    </location>
</feature>
<protein>
    <submittedName>
        <fullName evidence="3">HlyD family efflux transporter periplasmic adaptor subunit</fullName>
    </submittedName>
</protein>
<evidence type="ECO:0000313" key="3">
    <source>
        <dbReference type="EMBL" id="TDL81599.1"/>
    </source>
</evidence>
<evidence type="ECO:0000259" key="2">
    <source>
        <dbReference type="Pfam" id="PF25917"/>
    </source>
</evidence>
<dbReference type="Gene3D" id="1.10.287.470">
    <property type="entry name" value="Helix hairpin bin"/>
    <property type="match status" value="1"/>
</dbReference>
<dbReference type="Gene3D" id="2.40.420.20">
    <property type="match status" value="1"/>
</dbReference>
<comment type="caution">
    <text evidence="3">The sequence shown here is derived from an EMBL/GenBank/DDBJ whole genome shotgun (WGS) entry which is preliminary data.</text>
</comment>
<dbReference type="Gene3D" id="2.40.30.170">
    <property type="match status" value="1"/>
</dbReference>
<reference evidence="3 4" key="1">
    <citation type="submission" date="2019-03" db="EMBL/GenBank/DDBJ databases">
        <title>Primorskyibacter sp. SS33 isolated from sediments.</title>
        <authorList>
            <person name="Xunke S."/>
        </authorList>
    </citation>
    <scope>NUCLEOTIDE SEQUENCE [LARGE SCALE GENOMIC DNA]</scope>
    <source>
        <strain evidence="3 4">SS33</strain>
    </source>
</reference>